<organism evidence="3 4">
    <name type="scientific">Alteromonas mediterranea</name>
    <dbReference type="NCBI Taxonomy" id="314275"/>
    <lineage>
        <taxon>Bacteria</taxon>
        <taxon>Pseudomonadati</taxon>
        <taxon>Pseudomonadota</taxon>
        <taxon>Gammaproteobacteria</taxon>
        <taxon>Alteromonadales</taxon>
        <taxon>Alteromonadaceae</taxon>
        <taxon>Alteromonas/Salinimonas group</taxon>
        <taxon>Alteromonas</taxon>
    </lineage>
</organism>
<proteinExistence type="predicted"/>
<dbReference type="SUPFAM" id="SSF54427">
    <property type="entry name" value="NTF2-like"/>
    <property type="match status" value="1"/>
</dbReference>
<feature type="chain" id="PRO_5041901192" evidence="1">
    <location>
        <begin position="20"/>
        <end position="156"/>
    </location>
</feature>
<protein>
    <submittedName>
        <fullName evidence="3">DUF4440 domain-containing protein</fullName>
    </submittedName>
</protein>
<dbReference type="RefSeq" id="WP_015066037.1">
    <property type="nucleotide sequence ID" value="NZ_CP013928.1"/>
</dbReference>
<dbReference type="InterPro" id="IPR027843">
    <property type="entry name" value="DUF4440"/>
</dbReference>
<reference evidence="3 4" key="1">
    <citation type="submission" date="2015-12" db="EMBL/GenBank/DDBJ databases">
        <title>Intraspecies pangenome expansion in the marine bacterium Alteromonas.</title>
        <authorList>
            <person name="Lopez-Perez M."/>
            <person name="Rodriguez-Valera F."/>
        </authorList>
    </citation>
    <scope>NUCLEOTIDE SEQUENCE [LARGE SCALE GENOMIC DNA]</scope>
    <source>
        <strain evidence="3 4">UM8</strain>
    </source>
</reference>
<dbReference type="Gene3D" id="3.10.450.50">
    <property type="match status" value="1"/>
</dbReference>
<dbReference type="EMBL" id="CP013928">
    <property type="protein sequence ID" value="AMJ77113.1"/>
    <property type="molecule type" value="Genomic_DNA"/>
</dbReference>
<evidence type="ECO:0000259" key="2">
    <source>
        <dbReference type="Pfam" id="PF14534"/>
    </source>
</evidence>
<gene>
    <name evidence="3" type="ORF">AV942_01680</name>
</gene>
<dbReference type="Proteomes" id="UP000061468">
    <property type="component" value="Chromosome"/>
</dbReference>
<evidence type="ECO:0000313" key="4">
    <source>
        <dbReference type="Proteomes" id="UP000061468"/>
    </source>
</evidence>
<dbReference type="InterPro" id="IPR032710">
    <property type="entry name" value="NTF2-like_dom_sf"/>
</dbReference>
<name>A0AAC8XGS5_9ALTE</name>
<accession>A0AAC8XGS5</accession>
<feature type="signal peptide" evidence="1">
    <location>
        <begin position="1"/>
        <end position="19"/>
    </location>
</feature>
<sequence length="156" mass="17906">MKKFLIIIISSLLSFFTFAHDNNATDKDQIKDIIKQIEYGWENGDGAPFKKHFFDFKGARYFESGGQNVGLSDLIEHHVEPEKDALVFLSLDFSNIQTHVEDDFAWTLVDTTVQGKVRKSGETFNKTGFQTFLFKKVNGEWLIVHTHSSSRNRAKD</sequence>
<dbReference type="Pfam" id="PF14534">
    <property type="entry name" value="DUF4440"/>
    <property type="match status" value="1"/>
</dbReference>
<keyword evidence="1" id="KW-0732">Signal</keyword>
<evidence type="ECO:0000256" key="1">
    <source>
        <dbReference type="SAM" id="SignalP"/>
    </source>
</evidence>
<feature type="domain" description="DUF4440" evidence="2">
    <location>
        <begin position="31"/>
        <end position="143"/>
    </location>
</feature>
<evidence type="ECO:0000313" key="3">
    <source>
        <dbReference type="EMBL" id="AMJ77113.1"/>
    </source>
</evidence>
<dbReference type="AlphaFoldDB" id="A0AAC8XGS5"/>